<sequence length="42" mass="4827">MWPRRIRRLRARCASCIPEAHLLRRYSCTILCGAAVLPVTDT</sequence>
<keyword evidence="2" id="KW-1185">Reference proteome</keyword>
<name>A0A133XXL6_9ACTN</name>
<reference evidence="2" key="1">
    <citation type="submission" date="2016-01" db="EMBL/GenBank/DDBJ databases">
        <authorList>
            <person name="Mitreva M."/>
            <person name="Pepin K.H."/>
            <person name="Mihindukulasuriya K.A."/>
            <person name="Fulton R."/>
            <person name="Fronick C."/>
            <person name="O'Laughlin M."/>
            <person name="Miner T."/>
            <person name="Herter B."/>
            <person name="Rosa B.A."/>
            <person name="Cordes M."/>
            <person name="Tomlinson C."/>
            <person name="Wollam A."/>
            <person name="Palsikar V.B."/>
            <person name="Mardis E.R."/>
            <person name="Wilson R.K."/>
        </authorList>
    </citation>
    <scope>NUCLEOTIDE SEQUENCE [LARGE SCALE GENOMIC DNA]</scope>
    <source>
        <strain evidence="2">DNF00019</strain>
    </source>
</reference>
<dbReference type="Proteomes" id="UP000070675">
    <property type="component" value="Unassembled WGS sequence"/>
</dbReference>
<dbReference type="EMBL" id="LSCR01000001">
    <property type="protein sequence ID" value="KXB35679.1"/>
    <property type="molecule type" value="Genomic_DNA"/>
</dbReference>
<proteinExistence type="predicted"/>
<dbReference type="AlphaFoldDB" id="A0A133XXL6"/>
<gene>
    <name evidence="1" type="ORF">HMPREF3192_00084</name>
</gene>
<dbReference type="PATRIC" id="fig|1393034.3.peg.80"/>
<protein>
    <submittedName>
        <fullName evidence="1">Uncharacterized protein</fullName>
    </submittedName>
</protein>
<evidence type="ECO:0000313" key="1">
    <source>
        <dbReference type="EMBL" id="KXB35679.1"/>
    </source>
</evidence>
<evidence type="ECO:0000313" key="2">
    <source>
        <dbReference type="Proteomes" id="UP000070675"/>
    </source>
</evidence>
<organism evidence="1 2">
    <name type="scientific">Atopobium deltae</name>
    <dbReference type="NCBI Taxonomy" id="1393034"/>
    <lineage>
        <taxon>Bacteria</taxon>
        <taxon>Bacillati</taxon>
        <taxon>Actinomycetota</taxon>
        <taxon>Coriobacteriia</taxon>
        <taxon>Coriobacteriales</taxon>
        <taxon>Atopobiaceae</taxon>
        <taxon>Atopobium</taxon>
    </lineage>
</organism>
<dbReference type="STRING" id="1393034.HMPREF3192_00084"/>
<comment type="caution">
    <text evidence="1">The sequence shown here is derived from an EMBL/GenBank/DDBJ whole genome shotgun (WGS) entry which is preliminary data.</text>
</comment>
<accession>A0A133XXL6</accession>